<sequence length="28" mass="3270">MADSLVTFESKPEARYLLAGWRRQWSNG</sequence>
<reference evidence="1" key="1">
    <citation type="submission" date="2018-05" db="EMBL/GenBank/DDBJ databases">
        <authorList>
            <person name="Lanie J.A."/>
            <person name="Ng W.-L."/>
            <person name="Kazmierczak K.M."/>
            <person name="Andrzejewski T.M."/>
            <person name="Davidsen T.M."/>
            <person name="Wayne K.J."/>
            <person name="Tettelin H."/>
            <person name="Glass J.I."/>
            <person name="Rusch D."/>
            <person name="Podicherti R."/>
            <person name="Tsui H.-C.T."/>
            <person name="Winkler M.E."/>
        </authorList>
    </citation>
    <scope>NUCLEOTIDE SEQUENCE</scope>
</reference>
<feature type="non-terminal residue" evidence="1">
    <location>
        <position position="28"/>
    </location>
</feature>
<dbReference type="AlphaFoldDB" id="A0A382ZYZ6"/>
<gene>
    <name evidence="1" type="ORF">METZ01_LOCUS453393</name>
</gene>
<organism evidence="1">
    <name type="scientific">marine metagenome</name>
    <dbReference type="NCBI Taxonomy" id="408172"/>
    <lineage>
        <taxon>unclassified sequences</taxon>
        <taxon>metagenomes</taxon>
        <taxon>ecological metagenomes</taxon>
    </lineage>
</organism>
<evidence type="ECO:0000313" key="1">
    <source>
        <dbReference type="EMBL" id="SVE00539.1"/>
    </source>
</evidence>
<proteinExistence type="predicted"/>
<protein>
    <submittedName>
        <fullName evidence="1">Uncharacterized protein</fullName>
    </submittedName>
</protein>
<accession>A0A382ZYZ6</accession>
<dbReference type="EMBL" id="UINC01187686">
    <property type="protein sequence ID" value="SVE00539.1"/>
    <property type="molecule type" value="Genomic_DNA"/>
</dbReference>
<name>A0A382ZYZ6_9ZZZZ</name>